<dbReference type="PANTHER" id="PTHR43284">
    <property type="entry name" value="ASPARAGINE SYNTHETASE (GLUTAMINE-HYDROLYZING)"/>
    <property type="match status" value="1"/>
</dbReference>
<dbReference type="GO" id="GO:0005524">
    <property type="term" value="F:ATP binding"/>
    <property type="evidence" value="ECO:0007669"/>
    <property type="project" value="UniProtKB-KW"/>
</dbReference>
<dbReference type="RefSeq" id="WP_187536962.1">
    <property type="nucleotide sequence ID" value="NZ_BAABJT010000001.1"/>
</dbReference>
<organism evidence="10 11">
    <name type="scientific">Sphingomonas lutea</name>
    <dbReference type="NCBI Taxonomy" id="1045317"/>
    <lineage>
        <taxon>Bacteria</taxon>
        <taxon>Pseudomonadati</taxon>
        <taxon>Pseudomonadota</taxon>
        <taxon>Alphaproteobacteria</taxon>
        <taxon>Sphingomonadales</taxon>
        <taxon>Sphingomonadaceae</taxon>
        <taxon>Sphingomonas</taxon>
    </lineage>
</organism>
<dbReference type="SUPFAM" id="SSF52402">
    <property type="entry name" value="Adenine nucleotide alpha hydrolases-like"/>
    <property type="match status" value="1"/>
</dbReference>
<keyword evidence="5 8" id="KW-0067">ATP-binding</keyword>
<keyword evidence="6" id="KW-0315">Glutamine amidotransferase</keyword>
<gene>
    <name evidence="10" type="ORF">H9L13_06435</name>
</gene>
<sequence length="628" mass="70339">MSGIAAIFYFDGRPVDPDLIARMTSAMAYRGPDCIDHWTSQQAALGHCMLRTTKESLQERQPLQSDDGSIVLVMDGTLSNWEELRRELLSRSARLRTRSDSELVLRAYEIWGEQCPHHIEGEFAFVLWDSRRQRAFCARDHAGRRSLHYHWDGKRLIVASDIAGALAGGVQARPNRGMFAELMAGIVLSKDETIWQEVLRLPAAYALSADPDGMVRSKYWSPPSRVTVHYRNDDDYVEHYRTLLFDCVRRSSRSHLRLGCEVSGGLDSSAVFAVASKLQHEGRLLAPALKGYTLKFEETGSEADEIAFARAVGQHSRQAIAEVPPFLPPRRWFQERSRADCDIPPYPNGAMGLGMAAAATGDGCRVILNGSGGDEWLEGNLLYYAEQLAAHDWSGLGRSLREDIASVGLAKTAWWFLRFGPTELLPPPLWKALRTIRRVSASGRDEAYWLSPELRSLLAARRTASGTDVVASTFIDRRGVSRWLNNAYSAFASDLGTKLAARAGYEPRSPLHDRRFIEFAFATPDRIKRKATIGKYTHRRALAGLLPDMVVDRMTKAEFTVAFARQLDGMANLFEGSKPDVRSYLDLSGVDRLFDTYRSESYEGNPIWKLWGIFGCMTAGDLLSEQEC</sequence>
<evidence type="ECO:0000259" key="9">
    <source>
        <dbReference type="PROSITE" id="PS51278"/>
    </source>
</evidence>
<evidence type="ECO:0000256" key="6">
    <source>
        <dbReference type="ARBA" id="ARBA00022962"/>
    </source>
</evidence>
<dbReference type="InterPro" id="IPR014729">
    <property type="entry name" value="Rossmann-like_a/b/a_fold"/>
</dbReference>
<comment type="similarity">
    <text evidence="2">Belongs to the asparagine synthetase family.</text>
</comment>
<evidence type="ECO:0000256" key="3">
    <source>
        <dbReference type="ARBA" id="ARBA00012737"/>
    </source>
</evidence>
<dbReference type="SUPFAM" id="SSF56235">
    <property type="entry name" value="N-terminal nucleophile aminohydrolases (Ntn hydrolases)"/>
    <property type="match status" value="1"/>
</dbReference>
<dbReference type="Gene3D" id="3.60.20.10">
    <property type="entry name" value="Glutamine Phosphoribosylpyrophosphate, subunit 1, domain 1"/>
    <property type="match status" value="1"/>
</dbReference>
<evidence type="ECO:0000256" key="4">
    <source>
        <dbReference type="ARBA" id="ARBA00022741"/>
    </source>
</evidence>
<evidence type="ECO:0000256" key="7">
    <source>
        <dbReference type="ARBA" id="ARBA00048741"/>
    </source>
</evidence>
<evidence type="ECO:0000256" key="1">
    <source>
        <dbReference type="ARBA" id="ARBA00005187"/>
    </source>
</evidence>
<dbReference type="InterPro" id="IPR017932">
    <property type="entry name" value="GATase_2_dom"/>
</dbReference>
<reference evidence="10 11" key="1">
    <citation type="submission" date="2020-08" db="EMBL/GenBank/DDBJ databases">
        <title>Genome sequence of Sphingomonas lutea KCTC 23642T.</title>
        <authorList>
            <person name="Hyun D.-W."/>
            <person name="Bae J.-W."/>
        </authorList>
    </citation>
    <scope>NUCLEOTIDE SEQUENCE [LARGE SCALE GENOMIC DNA]</scope>
    <source>
        <strain evidence="10 11">KCTC 23642</strain>
    </source>
</reference>
<evidence type="ECO:0000256" key="2">
    <source>
        <dbReference type="ARBA" id="ARBA00005752"/>
    </source>
</evidence>
<protein>
    <recommendedName>
        <fullName evidence="3">asparagine synthase (glutamine-hydrolyzing)</fullName>
        <ecNumber evidence="3">6.3.5.4</ecNumber>
    </recommendedName>
</protein>
<dbReference type="GO" id="GO:0004066">
    <property type="term" value="F:asparagine synthase (glutamine-hydrolyzing) activity"/>
    <property type="evidence" value="ECO:0007669"/>
    <property type="project" value="UniProtKB-EC"/>
</dbReference>
<dbReference type="PROSITE" id="PS51278">
    <property type="entry name" value="GATASE_TYPE_2"/>
    <property type="match status" value="1"/>
</dbReference>
<evidence type="ECO:0000313" key="10">
    <source>
        <dbReference type="EMBL" id="QNN66370.1"/>
    </source>
</evidence>
<dbReference type="Pfam" id="PF00733">
    <property type="entry name" value="Asn_synthase"/>
    <property type="match status" value="1"/>
</dbReference>
<evidence type="ECO:0000256" key="5">
    <source>
        <dbReference type="ARBA" id="ARBA00022840"/>
    </source>
</evidence>
<name>A0A7G9SEU5_9SPHN</name>
<evidence type="ECO:0000256" key="8">
    <source>
        <dbReference type="PIRSR" id="PIRSR001589-2"/>
    </source>
</evidence>
<comment type="catalytic activity">
    <reaction evidence="7">
        <text>L-aspartate + L-glutamine + ATP + H2O = L-asparagine + L-glutamate + AMP + diphosphate + H(+)</text>
        <dbReference type="Rhea" id="RHEA:12228"/>
        <dbReference type="ChEBI" id="CHEBI:15377"/>
        <dbReference type="ChEBI" id="CHEBI:15378"/>
        <dbReference type="ChEBI" id="CHEBI:29985"/>
        <dbReference type="ChEBI" id="CHEBI:29991"/>
        <dbReference type="ChEBI" id="CHEBI:30616"/>
        <dbReference type="ChEBI" id="CHEBI:33019"/>
        <dbReference type="ChEBI" id="CHEBI:58048"/>
        <dbReference type="ChEBI" id="CHEBI:58359"/>
        <dbReference type="ChEBI" id="CHEBI:456215"/>
        <dbReference type="EC" id="6.3.5.4"/>
    </reaction>
</comment>
<dbReference type="GO" id="GO:0006529">
    <property type="term" value="P:asparagine biosynthetic process"/>
    <property type="evidence" value="ECO:0007669"/>
    <property type="project" value="InterPro"/>
</dbReference>
<dbReference type="CDD" id="cd00712">
    <property type="entry name" value="AsnB"/>
    <property type="match status" value="1"/>
</dbReference>
<dbReference type="EC" id="6.3.5.4" evidence="3"/>
<dbReference type="InterPro" id="IPR033738">
    <property type="entry name" value="AsnB_N"/>
</dbReference>
<feature type="binding site" evidence="8">
    <location>
        <position position="100"/>
    </location>
    <ligand>
        <name>L-glutamine</name>
        <dbReference type="ChEBI" id="CHEBI:58359"/>
    </ligand>
</feature>
<keyword evidence="4 8" id="KW-0547">Nucleotide-binding</keyword>
<feature type="domain" description="Glutamine amidotransferase type-2" evidence="9">
    <location>
        <begin position="2"/>
        <end position="193"/>
    </location>
</feature>
<dbReference type="InterPro" id="IPR051786">
    <property type="entry name" value="ASN_synthetase/amidase"/>
</dbReference>
<dbReference type="InterPro" id="IPR029055">
    <property type="entry name" value="Ntn_hydrolases_N"/>
</dbReference>
<dbReference type="Proteomes" id="UP000515971">
    <property type="component" value="Chromosome"/>
</dbReference>
<dbReference type="KEGG" id="slut:H9L13_06435"/>
<dbReference type="PIRSF" id="PIRSF001589">
    <property type="entry name" value="Asn_synthetase_glu-h"/>
    <property type="match status" value="1"/>
</dbReference>
<dbReference type="PANTHER" id="PTHR43284:SF1">
    <property type="entry name" value="ASPARAGINE SYNTHETASE"/>
    <property type="match status" value="1"/>
</dbReference>
<comment type="pathway">
    <text evidence="1">Amino-acid biosynthesis; L-asparagine biosynthesis; L-asparagine from L-aspartate (L-Gln route): step 1/1.</text>
</comment>
<proteinExistence type="inferred from homology"/>
<dbReference type="InterPro" id="IPR006426">
    <property type="entry name" value="Asn_synth_AEB"/>
</dbReference>
<dbReference type="Gene3D" id="3.40.50.620">
    <property type="entry name" value="HUPs"/>
    <property type="match status" value="2"/>
</dbReference>
<dbReference type="AlphaFoldDB" id="A0A7G9SEU5"/>
<dbReference type="Pfam" id="PF13537">
    <property type="entry name" value="GATase_7"/>
    <property type="match status" value="1"/>
</dbReference>
<keyword evidence="11" id="KW-1185">Reference proteome</keyword>
<accession>A0A7G9SEU5</accession>
<dbReference type="EMBL" id="CP060718">
    <property type="protein sequence ID" value="QNN66370.1"/>
    <property type="molecule type" value="Genomic_DNA"/>
</dbReference>
<dbReference type="InterPro" id="IPR001962">
    <property type="entry name" value="Asn_synthase"/>
</dbReference>
<evidence type="ECO:0000313" key="11">
    <source>
        <dbReference type="Proteomes" id="UP000515971"/>
    </source>
</evidence>